<reference evidence="2" key="1">
    <citation type="submission" date="2023-07" db="EMBL/GenBank/DDBJ databases">
        <title>draft genome sequence of fig (Ficus carica).</title>
        <authorList>
            <person name="Takahashi T."/>
            <person name="Nishimura K."/>
        </authorList>
    </citation>
    <scope>NUCLEOTIDE SEQUENCE</scope>
</reference>
<dbReference type="EMBL" id="BTGU01000048">
    <property type="protein sequence ID" value="GMN53882.1"/>
    <property type="molecule type" value="Genomic_DNA"/>
</dbReference>
<sequence>MTVKRLQNAVTRRQGMAKRLQTRSGDKGDGEKA</sequence>
<accession>A0AA88AIV0</accession>
<protein>
    <submittedName>
        <fullName evidence="2">Uncharacterized protein</fullName>
    </submittedName>
</protein>
<gene>
    <name evidence="2" type="ORF">TIFTF001_023021</name>
</gene>
<proteinExistence type="predicted"/>
<evidence type="ECO:0000313" key="2">
    <source>
        <dbReference type="EMBL" id="GMN53882.1"/>
    </source>
</evidence>
<feature type="region of interest" description="Disordered" evidence="1">
    <location>
        <begin position="1"/>
        <end position="33"/>
    </location>
</feature>
<evidence type="ECO:0000256" key="1">
    <source>
        <dbReference type="SAM" id="MobiDB-lite"/>
    </source>
</evidence>
<keyword evidence="3" id="KW-1185">Reference proteome</keyword>
<evidence type="ECO:0000313" key="3">
    <source>
        <dbReference type="Proteomes" id="UP001187192"/>
    </source>
</evidence>
<name>A0AA88AIV0_FICCA</name>
<feature type="compositionally biased region" description="Basic and acidic residues" evidence="1">
    <location>
        <begin position="24"/>
        <end position="33"/>
    </location>
</feature>
<comment type="caution">
    <text evidence="2">The sequence shown here is derived from an EMBL/GenBank/DDBJ whole genome shotgun (WGS) entry which is preliminary data.</text>
</comment>
<organism evidence="2 3">
    <name type="scientific">Ficus carica</name>
    <name type="common">Common fig</name>
    <dbReference type="NCBI Taxonomy" id="3494"/>
    <lineage>
        <taxon>Eukaryota</taxon>
        <taxon>Viridiplantae</taxon>
        <taxon>Streptophyta</taxon>
        <taxon>Embryophyta</taxon>
        <taxon>Tracheophyta</taxon>
        <taxon>Spermatophyta</taxon>
        <taxon>Magnoliopsida</taxon>
        <taxon>eudicotyledons</taxon>
        <taxon>Gunneridae</taxon>
        <taxon>Pentapetalae</taxon>
        <taxon>rosids</taxon>
        <taxon>fabids</taxon>
        <taxon>Rosales</taxon>
        <taxon>Moraceae</taxon>
        <taxon>Ficeae</taxon>
        <taxon>Ficus</taxon>
    </lineage>
</organism>
<dbReference type="AlphaFoldDB" id="A0AA88AIV0"/>
<dbReference type="Proteomes" id="UP001187192">
    <property type="component" value="Unassembled WGS sequence"/>
</dbReference>